<dbReference type="HOGENOM" id="CLU_032872_0_0_1"/>
<dbReference type="InParanoid" id="M4C353"/>
<dbReference type="InterPro" id="IPR035979">
    <property type="entry name" value="RBD_domain_sf"/>
</dbReference>
<dbReference type="PROSITE" id="PS50102">
    <property type="entry name" value="RRM"/>
    <property type="match status" value="2"/>
</dbReference>
<feature type="compositionally biased region" description="Basic and acidic residues" evidence="3">
    <location>
        <begin position="78"/>
        <end position="105"/>
    </location>
</feature>
<reference evidence="5" key="2">
    <citation type="submission" date="2015-06" db="UniProtKB">
        <authorList>
            <consortium name="EnsemblProtists"/>
        </authorList>
    </citation>
    <scope>IDENTIFICATION</scope>
    <source>
        <strain evidence="5">Emoy2</strain>
    </source>
</reference>
<evidence type="ECO:0000256" key="2">
    <source>
        <dbReference type="PROSITE-ProRule" id="PRU00176"/>
    </source>
</evidence>
<accession>M4C353</accession>
<dbReference type="VEuPathDB" id="FungiDB:HpaG813520"/>
<sequence>MGRKRESRSKEPAEELETSVASTEVADEQVESQSSSMLAESFAKSAAFFGKKILYTPAVEMPMEEAKAAKMTKKKVNKKEEKEMKKKKEMETKEEMKAGELDMKTNKKKKIHEKEEEKEEQSLQGEEKKERVTGSSDPHAGESKKNKMKVKRKKEQSEDGDDKMEEKENKVEDEKARRTVFVGNVSLAATQKEIKKHFSACGKVECVRLRQLPVAGCAVDQAGNQKLMMKVCAIKKILTKAKDTCNAYVTFVEEGSIEAGLKLNGTTFAQKQIRVDRSEVAVDARRSVFIGNVPFTCTDDQMLQFFLRRLRTKEEPSPIENVRLVRDRESGLGKGFGYLLLKNQALVAKTLTLRDLKMERCELRVQVCGKRFKNMRGEEETVKGKYEGLRSSSSARARIQLKRTASAGDLDRGLSTKKVKRAAIAAGLGKKLKPKHAARKAAKAVAEAAATAANGDSVKKRKRDQSESKGVAKPKAKKPKHAARKAKLAAAKE</sequence>
<dbReference type="SUPFAM" id="SSF54928">
    <property type="entry name" value="RNA-binding domain, RBD"/>
    <property type="match status" value="2"/>
</dbReference>
<dbReference type="PANTHER" id="PTHR23236:SF11">
    <property type="entry name" value="EUKARYOTIC TRANSLATION INITIATION FACTOR 4H"/>
    <property type="match status" value="1"/>
</dbReference>
<dbReference type="EnsemblProtists" id="HpaT813520">
    <property type="protein sequence ID" value="HpaP813520"/>
    <property type="gene ID" value="HpaG813520"/>
</dbReference>
<evidence type="ECO:0000313" key="5">
    <source>
        <dbReference type="EnsemblProtists" id="HpaP813520"/>
    </source>
</evidence>
<dbReference type="AlphaFoldDB" id="M4C353"/>
<feature type="domain" description="RRM" evidence="4">
    <location>
        <begin position="178"/>
        <end position="280"/>
    </location>
</feature>
<keyword evidence="6" id="KW-1185">Reference proteome</keyword>
<feature type="domain" description="RRM" evidence="4">
    <location>
        <begin position="286"/>
        <end position="370"/>
    </location>
</feature>
<dbReference type="SMART" id="SM00360">
    <property type="entry name" value="RRM"/>
    <property type="match status" value="2"/>
</dbReference>
<dbReference type="eggNOG" id="KOG0118">
    <property type="taxonomic scope" value="Eukaryota"/>
</dbReference>
<evidence type="ECO:0000256" key="3">
    <source>
        <dbReference type="SAM" id="MobiDB-lite"/>
    </source>
</evidence>
<organism evidence="5 6">
    <name type="scientific">Hyaloperonospora arabidopsidis (strain Emoy2)</name>
    <name type="common">Downy mildew agent</name>
    <name type="synonym">Peronospora arabidopsidis</name>
    <dbReference type="NCBI Taxonomy" id="559515"/>
    <lineage>
        <taxon>Eukaryota</taxon>
        <taxon>Sar</taxon>
        <taxon>Stramenopiles</taxon>
        <taxon>Oomycota</taxon>
        <taxon>Peronosporomycetes</taxon>
        <taxon>Peronosporales</taxon>
        <taxon>Peronosporaceae</taxon>
        <taxon>Hyaloperonospora</taxon>
    </lineage>
</organism>
<dbReference type="EMBL" id="JH599372">
    <property type="status" value="NOT_ANNOTATED_CDS"/>
    <property type="molecule type" value="Genomic_DNA"/>
</dbReference>
<protein>
    <recommendedName>
        <fullName evidence="4">RRM domain-containing protein</fullName>
    </recommendedName>
</protein>
<name>M4C353_HYAAE</name>
<evidence type="ECO:0000256" key="1">
    <source>
        <dbReference type="ARBA" id="ARBA00022884"/>
    </source>
</evidence>
<dbReference type="GO" id="GO:0003723">
    <property type="term" value="F:RNA binding"/>
    <property type="evidence" value="ECO:0007669"/>
    <property type="project" value="UniProtKB-UniRule"/>
</dbReference>
<keyword evidence="1 2" id="KW-0694">RNA-binding</keyword>
<dbReference type="Gene3D" id="3.30.70.330">
    <property type="match status" value="2"/>
</dbReference>
<evidence type="ECO:0000259" key="4">
    <source>
        <dbReference type="PROSITE" id="PS50102"/>
    </source>
</evidence>
<reference evidence="6" key="1">
    <citation type="journal article" date="2010" name="Science">
        <title>Signatures of adaptation to obligate biotrophy in the Hyaloperonospora arabidopsidis genome.</title>
        <authorList>
            <person name="Baxter L."/>
            <person name="Tripathy S."/>
            <person name="Ishaque N."/>
            <person name="Boot N."/>
            <person name="Cabral A."/>
            <person name="Kemen E."/>
            <person name="Thines M."/>
            <person name="Ah-Fong A."/>
            <person name="Anderson R."/>
            <person name="Badejoko W."/>
            <person name="Bittner-Eddy P."/>
            <person name="Boore J.L."/>
            <person name="Chibucos M.C."/>
            <person name="Coates M."/>
            <person name="Dehal P."/>
            <person name="Delehaunty K."/>
            <person name="Dong S."/>
            <person name="Downton P."/>
            <person name="Dumas B."/>
            <person name="Fabro G."/>
            <person name="Fronick C."/>
            <person name="Fuerstenberg S.I."/>
            <person name="Fulton L."/>
            <person name="Gaulin E."/>
            <person name="Govers F."/>
            <person name="Hughes L."/>
            <person name="Humphray S."/>
            <person name="Jiang R.H."/>
            <person name="Judelson H."/>
            <person name="Kamoun S."/>
            <person name="Kyung K."/>
            <person name="Meijer H."/>
            <person name="Minx P."/>
            <person name="Morris P."/>
            <person name="Nelson J."/>
            <person name="Phuntumart V."/>
            <person name="Qutob D."/>
            <person name="Rehmany A."/>
            <person name="Rougon-Cardoso A."/>
            <person name="Ryden P."/>
            <person name="Torto-Alalibo T."/>
            <person name="Studholme D."/>
            <person name="Wang Y."/>
            <person name="Win J."/>
            <person name="Wood J."/>
            <person name="Clifton S.W."/>
            <person name="Rogers J."/>
            <person name="Van den Ackerveken G."/>
            <person name="Jones J.D."/>
            <person name="McDowell J.M."/>
            <person name="Beynon J."/>
            <person name="Tyler B.M."/>
        </authorList>
    </citation>
    <scope>NUCLEOTIDE SEQUENCE [LARGE SCALE GENOMIC DNA]</scope>
    <source>
        <strain evidence="6">Emoy2</strain>
    </source>
</reference>
<feature type="region of interest" description="Disordered" evidence="3">
    <location>
        <begin position="447"/>
        <end position="493"/>
    </location>
</feature>
<dbReference type="CDD" id="cd12394">
    <property type="entry name" value="RRM1_RBM34"/>
    <property type="match status" value="1"/>
</dbReference>
<evidence type="ECO:0000313" key="6">
    <source>
        <dbReference type="Proteomes" id="UP000011713"/>
    </source>
</evidence>
<feature type="region of interest" description="Disordered" evidence="3">
    <location>
        <begin position="1"/>
        <end position="39"/>
    </location>
</feature>
<feature type="compositionally biased region" description="Basic residues" evidence="3">
    <location>
        <begin position="472"/>
        <end position="487"/>
    </location>
</feature>
<feature type="region of interest" description="Disordered" evidence="3">
    <location>
        <begin position="68"/>
        <end position="172"/>
    </location>
</feature>
<dbReference type="InterPro" id="IPR000504">
    <property type="entry name" value="RRM_dom"/>
</dbReference>
<dbReference type="InterPro" id="IPR012677">
    <property type="entry name" value="Nucleotide-bd_a/b_plait_sf"/>
</dbReference>
<dbReference type="STRING" id="559515.M4C353"/>
<dbReference type="OMA" id="KCTDEQM"/>
<dbReference type="PANTHER" id="PTHR23236">
    <property type="entry name" value="EUKARYOTIC TRANSLATION INITIATION FACTOR 4B/4H"/>
    <property type="match status" value="1"/>
</dbReference>
<proteinExistence type="predicted"/>
<dbReference type="Proteomes" id="UP000011713">
    <property type="component" value="Unassembled WGS sequence"/>
</dbReference>